<dbReference type="AlphaFoldDB" id="A0A4R5KVD6"/>
<dbReference type="SUPFAM" id="SSF46785">
    <property type="entry name" value="Winged helix' DNA-binding domain"/>
    <property type="match status" value="1"/>
</dbReference>
<feature type="domain" description="HTH crp-type" evidence="4">
    <location>
        <begin position="11"/>
        <end position="69"/>
    </location>
</feature>
<gene>
    <name evidence="5" type="ORF">E1757_06330</name>
</gene>
<dbReference type="PANTHER" id="PTHR18964:SF173">
    <property type="entry name" value="GLUCOKINASE"/>
    <property type="match status" value="1"/>
</dbReference>
<dbReference type="InterPro" id="IPR000600">
    <property type="entry name" value="ROK"/>
</dbReference>
<dbReference type="PANTHER" id="PTHR18964">
    <property type="entry name" value="ROK (REPRESSOR, ORF, KINASE) FAMILY"/>
    <property type="match status" value="1"/>
</dbReference>
<dbReference type="InterPro" id="IPR012318">
    <property type="entry name" value="HTH_CRP"/>
</dbReference>
<dbReference type="InterPro" id="IPR043129">
    <property type="entry name" value="ATPase_NBD"/>
</dbReference>
<comment type="similarity">
    <text evidence="2">Belongs to the ROK (NagC/XylR) family.</text>
</comment>
<dbReference type="InterPro" id="IPR036388">
    <property type="entry name" value="WH-like_DNA-bd_sf"/>
</dbReference>
<dbReference type="Gene3D" id="1.10.10.10">
    <property type="entry name" value="Winged helix-like DNA-binding domain superfamily/Winged helix DNA-binding domain"/>
    <property type="match status" value="1"/>
</dbReference>
<keyword evidence="3" id="KW-0859">Xylose metabolism</keyword>
<dbReference type="GO" id="GO:0042732">
    <property type="term" value="P:D-xylose metabolic process"/>
    <property type="evidence" value="ECO:0007669"/>
    <property type="project" value="UniProtKB-KW"/>
</dbReference>
<reference evidence="5 6" key="1">
    <citation type="submission" date="2019-03" db="EMBL/GenBank/DDBJ databases">
        <title>This is whole genome sequence of Paenibacillus sp MS74 strain.</title>
        <authorList>
            <person name="Trinh H.N."/>
        </authorList>
    </citation>
    <scope>NUCLEOTIDE SEQUENCE [LARGE SCALE GENOMIC DNA]</scope>
    <source>
        <strain evidence="5 6">MS74</strain>
    </source>
</reference>
<dbReference type="Gene3D" id="3.30.420.40">
    <property type="match status" value="2"/>
</dbReference>
<organism evidence="5 6">
    <name type="scientific">Paenibacillus piri</name>
    <dbReference type="NCBI Taxonomy" id="2547395"/>
    <lineage>
        <taxon>Bacteria</taxon>
        <taxon>Bacillati</taxon>
        <taxon>Bacillota</taxon>
        <taxon>Bacilli</taxon>
        <taxon>Bacillales</taxon>
        <taxon>Paenibacillaceae</taxon>
        <taxon>Paenibacillus</taxon>
    </lineage>
</organism>
<comment type="caution">
    <text evidence="5">The sequence shown here is derived from an EMBL/GenBank/DDBJ whole genome shotgun (WGS) entry which is preliminary data.</text>
</comment>
<dbReference type="InterPro" id="IPR036390">
    <property type="entry name" value="WH_DNA-bd_sf"/>
</dbReference>
<evidence type="ECO:0000256" key="1">
    <source>
        <dbReference type="ARBA" id="ARBA00002486"/>
    </source>
</evidence>
<dbReference type="GO" id="GO:0006355">
    <property type="term" value="P:regulation of DNA-templated transcription"/>
    <property type="evidence" value="ECO:0007669"/>
    <property type="project" value="InterPro"/>
</dbReference>
<comment type="function">
    <text evidence="1">Transcriptional repressor of xylose-utilizing enzymes.</text>
</comment>
<dbReference type="PROSITE" id="PS01125">
    <property type="entry name" value="ROK"/>
    <property type="match status" value="1"/>
</dbReference>
<protein>
    <submittedName>
        <fullName evidence="5">ROK family transcriptional regulator</fullName>
    </submittedName>
</protein>
<dbReference type="Pfam" id="PF00480">
    <property type="entry name" value="ROK"/>
    <property type="match status" value="1"/>
</dbReference>
<dbReference type="SMART" id="SM00419">
    <property type="entry name" value="HTH_CRP"/>
    <property type="match status" value="1"/>
</dbReference>
<dbReference type="InterPro" id="IPR049874">
    <property type="entry name" value="ROK_cs"/>
</dbReference>
<keyword evidence="3" id="KW-0119">Carbohydrate metabolism</keyword>
<evidence type="ECO:0000313" key="6">
    <source>
        <dbReference type="Proteomes" id="UP000295636"/>
    </source>
</evidence>
<dbReference type="OrthoDB" id="9796533at2"/>
<dbReference type="EMBL" id="SMRT01000002">
    <property type="protein sequence ID" value="TDF99462.1"/>
    <property type="molecule type" value="Genomic_DNA"/>
</dbReference>
<evidence type="ECO:0000256" key="3">
    <source>
        <dbReference type="ARBA" id="ARBA00022629"/>
    </source>
</evidence>
<evidence type="ECO:0000259" key="4">
    <source>
        <dbReference type="SMART" id="SM00419"/>
    </source>
</evidence>
<dbReference type="GO" id="GO:0003677">
    <property type="term" value="F:DNA binding"/>
    <property type="evidence" value="ECO:0007669"/>
    <property type="project" value="InterPro"/>
</dbReference>
<proteinExistence type="inferred from homology"/>
<name>A0A4R5KVD6_9BACL</name>
<evidence type="ECO:0000256" key="2">
    <source>
        <dbReference type="ARBA" id="ARBA00006479"/>
    </source>
</evidence>
<accession>A0A4R5KVD6</accession>
<sequence length="401" mass="42973">MFPMAANVLQIIRRAEIPLSKAEIADEAGVSLSAVSVHVERLIHEKLIKLSHIGESSGGRKPKQYSVNPDYGLILSIVMGSSFVQVAFTNFDCDILCLKTSPIHISDGPEKVLSFTNRLAEQLLEQYKLNKSSIKGIGIGIPGPVDFSLGIPIAPPIMPGWDRFPIREYWAKLYDCPCYVDNDVNVMALGEYTKGLNFTTENLLFVKIGTGIGSGIVYDGKLYRGTTGSAGDIGHFDTGRDQICWCGNKGCLEAVAGGKAIVSKGKELALAGKSGFLLTRLQDHGELTLDDIGAGLLKLDPMAVELVRESGTVIGQVLASVVNFSNPSLVVLGGKVSGFGDLFLAAIRQSVYQRSLPLATRNLQINKSVLGDTAGLTGGAFMTIDQLILQATDDDGNHFLN</sequence>
<dbReference type="Proteomes" id="UP000295636">
    <property type="component" value="Unassembled WGS sequence"/>
</dbReference>
<dbReference type="SUPFAM" id="SSF53067">
    <property type="entry name" value="Actin-like ATPase domain"/>
    <property type="match status" value="1"/>
</dbReference>
<evidence type="ECO:0000313" key="5">
    <source>
        <dbReference type="EMBL" id="TDF99462.1"/>
    </source>
</evidence>
<keyword evidence="6" id="KW-1185">Reference proteome</keyword>